<dbReference type="SUPFAM" id="SSF55681">
    <property type="entry name" value="Class II aaRS and biotin synthetases"/>
    <property type="match status" value="1"/>
</dbReference>
<evidence type="ECO:0000259" key="2">
    <source>
        <dbReference type="Pfam" id="PF00587"/>
    </source>
</evidence>
<keyword evidence="1" id="KW-1133">Transmembrane helix</keyword>
<dbReference type="Gene3D" id="3.30.930.10">
    <property type="entry name" value="Bira Bifunctional Protein, Domain 2"/>
    <property type="match status" value="2"/>
</dbReference>
<evidence type="ECO:0000313" key="3">
    <source>
        <dbReference type="EMBL" id="KAK8969533.1"/>
    </source>
</evidence>
<dbReference type="InterPro" id="IPR002314">
    <property type="entry name" value="aa-tRNA-synt_IIb"/>
</dbReference>
<dbReference type="Pfam" id="PF00587">
    <property type="entry name" value="tRNA-synt_2b"/>
    <property type="match status" value="1"/>
</dbReference>
<dbReference type="PANTHER" id="PTHR11778">
    <property type="entry name" value="SERYL-TRNA SYNTHETASE"/>
    <property type="match status" value="1"/>
</dbReference>
<dbReference type="EMBL" id="JBBWWR010000003">
    <property type="protein sequence ID" value="KAK8969533.1"/>
    <property type="molecule type" value="Genomic_DNA"/>
</dbReference>
<comment type="caution">
    <text evidence="3">The sequence shown here is derived from an EMBL/GenBank/DDBJ whole genome shotgun (WGS) entry which is preliminary data.</text>
</comment>
<feature type="domain" description="Aminoacyl-tRNA synthetase class II (G/ P/ S/T)" evidence="2">
    <location>
        <begin position="78"/>
        <end position="171"/>
    </location>
</feature>
<feature type="transmembrane region" description="Helical" evidence="1">
    <location>
        <begin position="57"/>
        <end position="78"/>
    </location>
</feature>
<dbReference type="Proteomes" id="UP001412067">
    <property type="component" value="Unassembled WGS sequence"/>
</dbReference>
<evidence type="ECO:0000256" key="1">
    <source>
        <dbReference type="SAM" id="Phobius"/>
    </source>
</evidence>
<sequence>MLGTKLASIKNLADSMEVKACGERRMEGKLLNHVDMGKKLKNVDFKRGAKVAGGRGYYLKGAGVLLNAALINFGLAFLRKRNFVVVDTPYLMREGIMSKCAQLAQFDEELYKLNLPYQVVSIGSGALNGAAAKKYDLEGWFPSSKTYRELVSCSNCLDYQARRLGIEYGQKKVSFT</sequence>
<keyword evidence="1" id="KW-0472">Membrane</keyword>
<dbReference type="InterPro" id="IPR002317">
    <property type="entry name" value="Ser-tRNA-ligase_type_1"/>
</dbReference>
<evidence type="ECO:0000313" key="4">
    <source>
        <dbReference type="Proteomes" id="UP001412067"/>
    </source>
</evidence>
<gene>
    <name evidence="3" type="ORF">KSP40_PGU002625</name>
</gene>
<accession>A0ABR2N2X7</accession>
<name>A0ABR2N2X7_9ASPA</name>
<protein>
    <recommendedName>
        <fullName evidence="2">Aminoacyl-tRNA synthetase class II (G/ P/ S/T) domain-containing protein</fullName>
    </recommendedName>
</protein>
<proteinExistence type="predicted"/>
<dbReference type="InterPro" id="IPR045864">
    <property type="entry name" value="aa-tRNA-synth_II/BPL/LPL"/>
</dbReference>
<organism evidence="3 4">
    <name type="scientific">Platanthera guangdongensis</name>
    <dbReference type="NCBI Taxonomy" id="2320717"/>
    <lineage>
        <taxon>Eukaryota</taxon>
        <taxon>Viridiplantae</taxon>
        <taxon>Streptophyta</taxon>
        <taxon>Embryophyta</taxon>
        <taxon>Tracheophyta</taxon>
        <taxon>Spermatophyta</taxon>
        <taxon>Magnoliopsida</taxon>
        <taxon>Liliopsida</taxon>
        <taxon>Asparagales</taxon>
        <taxon>Orchidaceae</taxon>
        <taxon>Orchidoideae</taxon>
        <taxon>Orchideae</taxon>
        <taxon>Orchidinae</taxon>
        <taxon>Platanthera</taxon>
    </lineage>
</organism>
<keyword evidence="1" id="KW-0812">Transmembrane</keyword>
<keyword evidence="4" id="KW-1185">Reference proteome</keyword>
<dbReference type="PRINTS" id="PR00981">
    <property type="entry name" value="TRNASYNTHSER"/>
</dbReference>
<reference evidence="3 4" key="1">
    <citation type="journal article" date="2022" name="Nat. Plants">
        <title>Genomes of leafy and leafless Platanthera orchids illuminate the evolution of mycoheterotrophy.</title>
        <authorList>
            <person name="Li M.H."/>
            <person name="Liu K.W."/>
            <person name="Li Z."/>
            <person name="Lu H.C."/>
            <person name="Ye Q.L."/>
            <person name="Zhang D."/>
            <person name="Wang J.Y."/>
            <person name="Li Y.F."/>
            <person name="Zhong Z.M."/>
            <person name="Liu X."/>
            <person name="Yu X."/>
            <person name="Liu D.K."/>
            <person name="Tu X.D."/>
            <person name="Liu B."/>
            <person name="Hao Y."/>
            <person name="Liao X.Y."/>
            <person name="Jiang Y.T."/>
            <person name="Sun W.H."/>
            <person name="Chen J."/>
            <person name="Chen Y.Q."/>
            <person name="Ai Y."/>
            <person name="Zhai J.W."/>
            <person name="Wu S.S."/>
            <person name="Zhou Z."/>
            <person name="Hsiao Y.Y."/>
            <person name="Wu W.L."/>
            <person name="Chen Y.Y."/>
            <person name="Lin Y.F."/>
            <person name="Hsu J.L."/>
            <person name="Li C.Y."/>
            <person name="Wang Z.W."/>
            <person name="Zhao X."/>
            <person name="Zhong W.Y."/>
            <person name="Ma X.K."/>
            <person name="Ma L."/>
            <person name="Huang J."/>
            <person name="Chen G.Z."/>
            <person name="Huang M.Z."/>
            <person name="Huang L."/>
            <person name="Peng D.H."/>
            <person name="Luo Y.B."/>
            <person name="Zou S.Q."/>
            <person name="Chen S.P."/>
            <person name="Lan S."/>
            <person name="Tsai W.C."/>
            <person name="Van de Peer Y."/>
            <person name="Liu Z.J."/>
        </authorList>
    </citation>
    <scope>NUCLEOTIDE SEQUENCE [LARGE SCALE GENOMIC DNA]</scope>
    <source>
        <strain evidence="3">Lor288</strain>
    </source>
</reference>